<evidence type="ECO:0000313" key="10">
    <source>
        <dbReference type="EMBL" id="AFH92594.1"/>
    </source>
</evidence>
<evidence type="ECO:0000256" key="7">
    <source>
        <dbReference type="RuleBase" id="RU364038"/>
    </source>
</evidence>
<dbReference type="InterPro" id="IPR036249">
    <property type="entry name" value="Thioredoxin-like_sf"/>
</dbReference>
<keyword evidence="5" id="KW-1015">Disulfide bond</keyword>
<evidence type="ECO:0000259" key="9">
    <source>
        <dbReference type="Pfam" id="PF13098"/>
    </source>
</evidence>
<evidence type="ECO:0000313" key="11">
    <source>
        <dbReference type="Proteomes" id="UP000005012"/>
    </source>
</evidence>
<feature type="domain" description="Thioredoxin-like fold" evidence="9">
    <location>
        <begin position="106"/>
        <end position="230"/>
    </location>
</feature>
<evidence type="ECO:0000256" key="2">
    <source>
        <dbReference type="ARBA" id="ARBA00009813"/>
    </source>
</evidence>
<evidence type="ECO:0000256" key="6">
    <source>
        <dbReference type="ARBA" id="ARBA00023284"/>
    </source>
</evidence>
<dbReference type="AlphaFoldDB" id="A0A140NFT2"/>
<dbReference type="GO" id="GO:0042597">
    <property type="term" value="C:periplasmic space"/>
    <property type="evidence" value="ECO:0007669"/>
    <property type="project" value="UniProtKB-SubCell"/>
</dbReference>
<evidence type="ECO:0000256" key="3">
    <source>
        <dbReference type="ARBA" id="ARBA00022729"/>
    </source>
</evidence>
<evidence type="ECO:0000256" key="1">
    <source>
        <dbReference type="ARBA" id="ARBA00004418"/>
    </source>
</evidence>
<proteinExistence type="inferred from homology"/>
<protein>
    <recommendedName>
        <fullName evidence="7">Thiol:disulfide interchange protein</fullName>
    </recommendedName>
</protein>
<dbReference type="OrthoDB" id="12976at2"/>
<reference evidence="10 11" key="1">
    <citation type="journal article" date="2012" name="J. Bacteriol.">
        <title>Complete Genome Sequence of Providencia stuartii Clinical Isolate MRSN 2154.</title>
        <authorList>
            <person name="Clifford R.J."/>
            <person name="Hang J."/>
            <person name="Riley M.C."/>
            <person name="Onmus-Leone F."/>
            <person name="Kuschner R.A."/>
            <person name="Lesho E.P."/>
            <person name="Waterman P.E."/>
        </authorList>
    </citation>
    <scope>NUCLEOTIDE SEQUENCE [LARGE SCALE GENOMIC DNA]</scope>
    <source>
        <strain evidence="10 11">MRSN 2154</strain>
    </source>
</reference>
<organism evidence="10 11">
    <name type="scientific">Providencia stuartii (strain MRSN 2154)</name>
    <dbReference type="NCBI Taxonomy" id="1157951"/>
    <lineage>
        <taxon>Bacteria</taxon>
        <taxon>Pseudomonadati</taxon>
        <taxon>Pseudomonadota</taxon>
        <taxon>Gammaproteobacteria</taxon>
        <taxon>Enterobacterales</taxon>
        <taxon>Morganellaceae</taxon>
        <taxon>Providencia</taxon>
    </lineage>
</organism>
<dbReference type="SUPFAM" id="SSF52833">
    <property type="entry name" value="Thioredoxin-like"/>
    <property type="match status" value="1"/>
</dbReference>
<dbReference type="InterPro" id="IPR009094">
    <property type="entry name" value="DiS-bond_isomerase_DsbC/G_N_sf"/>
</dbReference>
<dbReference type="Gene3D" id="3.40.30.10">
    <property type="entry name" value="Glutaredoxin"/>
    <property type="match status" value="1"/>
</dbReference>
<dbReference type="RefSeq" id="WP_014656385.1">
    <property type="nucleotide sequence ID" value="NC_017731.1"/>
</dbReference>
<comment type="subcellular location">
    <subcellularLocation>
        <location evidence="1 7">Periplasm</location>
    </subcellularLocation>
</comment>
<evidence type="ECO:0000259" key="8">
    <source>
        <dbReference type="Pfam" id="PF10411"/>
    </source>
</evidence>
<feature type="chain" id="PRO_5010004969" description="Thiol:disulfide interchange protein" evidence="7">
    <location>
        <begin position="22"/>
        <end position="234"/>
    </location>
</feature>
<dbReference type="InterPro" id="IPR018950">
    <property type="entry name" value="DiS-bond_isomerase_DsbC/G_N"/>
</dbReference>
<comment type="function">
    <text evidence="7">Required for disulfide bond formation in some periplasmic proteins. Acts by transferring its disulfide bond to other proteins and is reduced in the process.</text>
</comment>
<dbReference type="SUPFAM" id="SSF54423">
    <property type="entry name" value="DsbC/DsbG N-terminal domain-like"/>
    <property type="match status" value="1"/>
</dbReference>
<dbReference type="Proteomes" id="UP000005012">
    <property type="component" value="Chromosome"/>
</dbReference>
<evidence type="ECO:0000256" key="5">
    <source>
        <dbReference type="ARBA" id="ARBA00023157"/>
    </source>
</evidence>
<keyword evidence="3 7" id="KW-0732">Signal</keyword>
<keyword evidence="4 7" id="KW-0574">Periplasm</keyword>
<dbReference type="HOGENOM" id="CLU_083593_0_0_6"/>
<name>A0A140NFT2_PROSM</name>
<dbReference type="InterPro" id="IPR033954">
    <property type="entry name" value="DiS-bond_Isoase_DsbC/G"/>
</dbReference>
<dbReference type="PANTHER" id="PTHR35272:SF3">
    <property type="entry name" value="THIOL:DISULFIDE INTERCHANGE PROTEIN DSBC"/>
    <property type="match status" value="1"/>
</dbReference>
<accession>A0A140NFT2</accession>
<keyword evidence="6 7" id="KW-0676">Redox-active center</keyword>
<evidence type="ECO:0000256" key="4">
    <source>
        <dbReference type="ARBA" id="ARBA00022764"/>
    </source>
</evidence>
<feature type="domain" description="Disulphide bond isomerase DsbC/G N-terminal" evidence="8">
    <location>
        <begin position="20"/>
        <end position="85"/>
    </location>
</feature>
<gene>
    <name evidence="10" type="ordered locus">S70_03555</name>
</gene>
<dbReference type="GeneID" id="93518558"/>
<dbReference type="EMBL" id="CP003488">
    <property type="protein sequence ID" value="AFH92594.1"/>
    <property type="molecule type" value="Genomic_DNA"/>
</dbReference>
<dbReference type="NCBIfam" id="NF008129">
    <property type="entry name" value="PRK10877.1"/>
    <property type="match status" value="1"/>
</dbReference>
<dbReference type="PATRIC" id="fig|1157951.4.peg.701"/>
<dbReference type="Pfam" id="PF13098">
    <property type="entry name" value="Thioredoxin_2"/>
    <property type="match status" value="1"/>
</dbReference>
<dbReference type="CDD" id="cd03020">
    <property type="entry name" value="DsbA_DsbC_DsbG"/>
    <property type="match status" value="1"/>
</dbReference>
<dbReference type="KEGG" id="psi:S70_03555"/>
<dbReference type="Pfam" id="PF10411">
    <property type="entry name" value="DsbC_N"/>
    <property type="match status" value="1"/>
</dbReference>
<dbReference type="PANTHER" id="PTHR35272">
    <property type="entry name" value="THIOL:DISULFIDE INTERCHANGE PROTEIN DSBC-RELATED"/>
    <property type="match status" value="1"/>
</dbReference>
<reference evidence="11" key="2">
    <citation type="submission" date="2012-04" db="EMBL/GenBank/DDBJ databases">
        <title>Complete genome sequence of Providencia stuartii clinical isolate MRSN 2154.</title>
        <authorList>
            <person name="Clifford R.J."/>
            <person name="Hang J."/>
            <person name="Riley M.C."/>
            <person name="Onmus-Leone F."/>
            <person name="Kuschner R.A."/>
            <person name="Lesho E.P."/>
            <person name="Waterman P.E."/>
        </authorList>
    </citation>
    <scope>NUCLEOTIDE SEQUENCE [LARGE SCALE GENOMIC DNA]</scope>
    <source>
        <strain evidence="11">MRSN 2154</strain>
    </source>
</reference>
<dbReference type="InterPro" id="IPR012336">
    <property type="entry name" value="Thioredoxin-like_fold"/>
</dbReference>
<feature type="signal peptide" evidence="7">
    <location>
        <begin position="1"/>
        <end position="21"/>
    </location>
</feature>
<dbReference type="InterPro" id="IPR051470">
    <property type="entry name" value="Thiol:disulfide_interchange"/>
</dbReference>
<sequence length="234" mass="25796">MKHKLLLWAACIATFSASVSAATDDKVIEEKLARYSISVESIKPSPIVGLNTIDTSDGIIYVTDDGKYLLQGPIYDLSGKMPVNISNQPLMKKVEALKDEMIVFKAPKEKYVVTVFTDITCSYCKKFHESVGELNSKGITVRYLAYPRQGLEHESAKQMASIWCNALPQSALTKAFKGDEVAMIDECKIDLSKHVKLGSQFKMTGTPAIVLPDGQLLSGYLSPDKLLKILEQNS</sequence>
<comment type="similarity">
    <text evidence="2 7">Belongs to the thioredoxin family. DsbC subfamily.</text>
</comment>
<dbReference type="Gene3D" id="3.10.450.70">
    <property type="entry name" value="Disulphide bond isomerase, DsbC/G, N-terminal"/>
    <property type="match status" value="1"/>
</dbReference>